<evidence type="ECO:0000313" key="13">
    <source>
        <dbReference type="EMBL" id="KGM32066.1"/>
    </source>
</evidence>
<comment type="similarity">
    <text evidence="1 9 10">Belongs to the class-I aminoacyl-tRNA synthetase family.</text>
</comment>
<keyword evidence="3 9" id="KW-0436">Ligase</keyword>
<dbReference type="SMART" id="SM01016">
    <property type="entry name" value="Arg_tRNA_synt_N"/>
    <property type="match status" value="1"/>
</dbReference>
<dbReference type="EC" id="6.1.1.19" evidence="9"/>
<evidence type="ECO:0000256" key="8">
    <source>
        <dbReference type="ARBA" id="ARBA00049339"/>
    </source>
</evidence>
<dbReference type="Gene3D" id="3.30.1360.70">
    <property type="entry name" value="Arginyl tRNA synthetase N-terminal domain"/>
    <property type="match status" value="1"/>
</dbReference>
<dbReference type="EMBL" id="JANX01000382">
    <property type="protein sequence ID" value="KGM32066.1"/>
    <property type="molecule type" value="Genomic_DNA"/>
</dbReference>
<comment type="subunit">
    <text evidence="9">Monomer.</text>
</comment>
<keyword evidence="7 9" id="KW-0030">Aminoacyl-tRNA synthetase</keyword>
<dbReference type="SUPFAM" id="SSF47323">
    <property type="entry name" value="Anticodon-binding domain of a subclass of class I aminoacyl-tRNA synthetases"/>
    <property type="match status" value="1"/>
</dbReference>
<dbReference type="GO" id="GO:0005737">
    <property type="term" value="C:cytoplasm"/>
    <property type="evidence" value="ECO:0007669"/>
    <property type="project" value="UniProtKB-SubCell"/>
</dbReference>
<evidence type="ECO:0000256" key="4">
    <source>
        <dbReference type="ARBA" id="ARBA00022741"/>
    </source>
</evidence>
<dbReference type="AlphaFoldDB" id="A0A0A0CZZ1"/>
<dbReference type="Gene3D" id="1.10.730.10">
    <property type="entry name" value="Isoleucyl-tRNA Synthetase, Domain 1"/>
    <property type="match status" value="1"/>
</dbReference>
<dbReference type="InterPro" id="IPR009080">
    <property type="entry name" value="tRNAsynth_Ia_anticodon-bd"/>
</dbReference>
<dbReference type="HAMAP" id="MF_00123">
    <property type="entry name" value="Arg_tRNA_synth"/>
    <property type="match status" value="1"/>
</dbReference>
<dbReference type="GO" id="GO:0004814">
    <property type="term" value="F:arginine-tRNA ligase activity"/>
    <property type="evidence" value="ECO:0007669"/>
    <property type="project" value="UniProtKB-UniRule"/>
</dbReference>
<keyword evidence="2 9" id="KW-0963">Cytoplasm</keyword>
<dbReference type="RefSeq" id="WP_034844438.1">
    <property type="nucleotide sequence ID" value="NZ_JANX01000382.1"/>
</dbReference>
<comment type="caution">
    <text evidence="13">The sequence shown here is derived from an EMBL/GenBank/DDBJ whole genome shotgun (WGS) entry which is preliminary data.</text>
</comment>
<evidence type="ECO:0000256" key="2">
    <source>
        <dbReference type="ARBA" id="ARBA00022490"/>
    </source>
</evidence>
<dbReference type="CDD" id="cd07956">
    <property type="entry name" value="Anticodon_Ia_Arg"/>
    <property type="match status" value="1"/>
</dbReference>
<comment type="catalytic activity">
    <reaction evidence="8 9">
        <text>tRNA(Arg) + L-arginine + ATP = L-arginyl-tRNA(Arg) + AMP + diphosphate</text>
        <dbReference type="Rhea" id="RHEA:20301"/>
        <dbReference type="Rhea" id="RHEA-COMP:9658"/>
        <dbReference type="Rhea" id="RHEA-COMP:9673"/>
        <dbReference type="ChEBI" id="CHEBI:30616"/>
        <dbReference type="ChEBI" id="CHEBI:32682"/>
        <dbReference type="ChEBI" id="CHEBI:33019"/>
        <dbReference type="ChEBI" id="CHEBI:78442"/>
        <dbReference type="ChEBI" id="CHEBI:78513"/>
        <dbReference type="ChEBI" id="CHEBI:456215"/>
        <dbReference type="EC" id="6.1.1.19"/>
    </reaction>
</comment>
<dbReference type="GO" id="GO:0005524">
    <property type="term" value="F:ATP binding"/>
    <property type="evidence" value="ECO:0007669"/>
    <property type="project" value="UniProtKB-UniRule"/>
</dbReference>
<dbReference type="Pfam" id="PF00750">
    <property type="entry name" value="tRNA-synt_1d"/>
    <property type="match status" value="1"/>
</dbReference>
<dbReference type="SMART" id="SM00836">
    <property type="entry name" value="DALR_1"/>
    <property type="match status" value="1"/>
</dbReference>
<feature type="domain" description="DALR anticodon binding" evidence="11">
    <location>
        <begin position="472"/>
        <end position="588"/>
    </location>
</feature>
<keyword evidence="4 9" id="KW-0547">Nucleotide-binding</keyword>
<evidence type="ECO:0000313" key="14">
    <source>
        <dbReference type="Proteomes" id="UP000029995"/>
    </source>
</evidence>
<feature type="domain" description="Arginyl tRNA synthetase N-terminal" evidence="12">
    <location>
        <begin position="2"/>
        <end position="87"/>
    </location>
</feature>
<dbReference type="InterPro" id="IPR001278">
    <property type="entry name" value="Arg-tRNA-ligase"/>
</dbReference>
<evidence type="ECO:0000256" key="1">
    <source>
        <dbReference type="ARBA" id="ARBA00005594"/>
    </source>
</evidence>
<protein>
    <recommendedName>
        <fullName evidence="9">Arginine--tRNA ligase</fullName>
        <ecNumber evidence="9">6.1.1.19</ecNumber>
    </recommendedName>
    <alternativeName>
        <fullName evidence="9">Arginyl-tRNA synthetase</fullName>
        <shortName evidence="9">ArgRS</shortName>
    </alternativeName>
</protein>
<dbReference type="InterPro" id="IPR001412">
    <property type="entry name" value="aa-tRNA-synth_I_CS"/>
</dbReference>
<dbReference type="CDD" id="cd00671">
    <property type="entry name" value="ArgRS_core"/>
    <property type="match status" value="1"/>
</dbReference>
<dbReference type="Gene3D" id="3.40.50.620">
    <property type="entry name" value="HUPs"/>
    <property type="match status" value="1"/>
</dbReference>
<dbReference type="NCBIfam" id="TIGR00456">
    <property type="entry name" value="argS"/>
    <property type="match status" value="1"/>
</dbReference>
<dbReference type="InterPro" id="IPR008909">
    <property type="entry name" value="DALR_anticod-bd"/>
</dbReference>
<dbReference type="OrthoDB" id="9803211at2"/>
<dbReference type="InterPro" id="IPR014729">
    <property type="entry name" value="Rossmann-like_a/b/a_fold"/>
</dbReference>
<dbReference type="InterPro" id="IPR035684">
    <property type="entry name" value="ArgRS_core"/>
</dbReference>
<dbReference type="FunFam" id="3.40.50.620:FF:000116">
    <property type="entry name" value="Arginine--tRNA ligase"/>
    <property type="match status" value="1"/>
</dbReference>
<accession>A0A0A0CZZ1</accession>
<dbReference type="PANTHER" id="PTHR11956">
    <property type="entry name" value="ARGINYL-TRNA SYNTHETASE"/>
    <property type="match status" value="1"/>
</dbReference>
<dbReference type="GO" id="GO:0006420">
    <property type="term" value="P:arginyl-tRNA aminoacylation"/>
    <property type="evidence" value="ECO:0007669"/>
    <property type="project" value="UniProtKB-UniRule"/>
</dbReference>
<reference evidence="13 14" key="1">
    <citation type="submission" date="2014-01" db="EMBL/GenBank/DDBJ databases">
        <title>Genome sequence determination for a cystic fibrosis isolate, Inquilinus limosus.</title>
        <authorList>
            <person name="Pino M."/>
            <person name="Di Conza J."/>
            <person name="Gutkind G."/>
        </authorList>
    </citation>
    <scope>NUCLEOTIDE SEQUENCE [LARGE SCALE GENOMIC DNA]</scope>
    <source>
        <strain evidence="13 14">MP06</strain>
    </source>
</reference>
<evidence type="ECO:0000259" key="12">
    <source>
        <dbReference type="SMART" id="SM01016"/>
    </source>
</evidence>
<evidence type="ECO:0000256" key="10">
    <source>
        <dbReference type="RuleBase" id="RU363038"/>
    </source>
</evidence>
<evidence type="ECO:0000256" key="3">
    <source>
        <dbReference type="ARBA" id="ARBA00022598"/>
    </source>
</evidence>
<dbReference type="Pfam" id="PF05746">
    <property type="entry name" value="DALR_1"/>
    <property type="match status" value="1"/>
</dbReference>
<dbReference type="InterPro" id="IPR036695">
    <property type="entry name" value="Arg-tRNA-synth_N_sf"/>
</dbReference>
<comment type="subcellular location">
    <subcellularLocation>
        <location evidence="9">Cytoplasm</location>
    </subcellularLocation>
</comment>
<sequence>MSSLASKLTETVAAAFAAEGLPPELGHVTVSNRPDLGQFQCNGALPAAKRVGANPREIAQRVADRLAADPRFASVSLAGPGFINLSLTDAVLAGHVDGQAGDERLGVPKTNPPRRVVLDYGGPNIAKPMHVGHLRASIIGDSLRRIVLFAGDKAVGDVHMGDWGTPMGMVISEIARRQPDLPYFDPDFTGPYPNASPVTMEDLEVLYPAASQASKADPARMEESRKATAELQAGRPGYRALWQHFIDVSIAGMKREFDSLGVQFDLWKGEAAVHDLIEPMVEDLKARGLAETDEGAVIVRVAEEGDKKEVPPLILVKSDGAFTYGTTDLATIVDRRQSLDPDLGLYVVDRRQSLHFEQVFRAARKAGLNGKSDLEHLGYGTMNGPDGKPFRTRAGGVMKLYDLLDTATEIGLKRLEEAHLAEGYPEEERREIARRVGIAAVKFADLSNNPSSDYVFDLDRMLRFEGKTGPYLQYAAVRAKSLLRRAEGQGDTPGTILPAANEADRALMLQLGQLPDAVRNAYDKRAPNELCDFAYALAREFSRFYDACHVLSEPDAARRASWLGLAALTLRQLELTLGLLGIEIPDRM</sequence>
<feature type="short sequence motif" description="'HIGH' region" evidence="9">
    <location>
        <begin position="123"/>
        <end position="133"/>
    </location>
</feature>
<organism evidence="13 14">
    <name type="scientific">Inquilinus limosus MP06</name>
    <dbReference type="NCBI Taxonomy" id="1398085"/>
    <lineage>
        <taxon>Bacteria</taxon>
        <taxon>Pseudomonadati</taxon>
        <taxon>Pseudomonadota</taxon>
        <taxon>Alphaproteobacteria</taxon>
        <taxon>Rhodospirillales</taxon>
        <taxon>Rhodospirillaceae</taxon>
        <taxon>Inquilinus</taxon>
    </lineage>
</organism>
<dbReference type="PROSITE" id="PS00178">
    <property type="entry name" value="AA_TRNA_LIGASE_I"/>
    <property type="match status" value="1"/>
</dbReference>
<dbReference type="SUPFAM" id="SSF52374">
    <property type="entry name" value="Nucleotidylyl transferase"/>
    <property type="match status" value="1"/>
</dbReference>
<proteinExistence type="inferred from homology"/>
<keyword evidence="6 9" id="KW-0648">Protein biosynthesis</keyword>
<evidence type="ECO:0000256" key="5">
    <source>
        <dbReference type="ARBA" id="ARBA00022840"/>
    </source>
</evidence>
<dbReference type="PANTHER" id="PTHR11956:SF5">
    <property type="entry name" value="ARGININE--TRNA LIGASE, CYTOPLASMIC"/>
    <property type="match status" value="1"/>
</dbReference>
<name>A0A0A0CZZ1_9PROT</name>
<evidence type="ECO:0000256" key="6">
    <source>
        <dbReference type="ARBA" id="ARBA00022917"/>
    </source>
</evidence>
<dbReference type="PRINTS" id="PR01038">
    <property type="entry name" value="TRNASYNTHARG"/>
</dbReference>
<dbReference type="InterPro" id="IPR005148">
    <property type="entry name" value="Arg-tRNA-synth_N"/>
</dbReference>
<gene>
    <name evidence="9" type="primary">argS</name>
    <name evidence="13" type="ORF">P409_23565</name>
</gene>
<dbReference type="Pfam" id="PF03485">
    <property type="entry name" value="Arg_tRNA_synt_N"/>
    <property type="match status" value="1"/>
</dbReference>
<dbReference type="Proteomes" id="UP000029995">
    <property type="component" value="Unassembled WGS sequence"/>
</dbReference>
<keyword evidence="5 9" id="KW-0067">ATP-binding</keyword>
<evidence type="ECO:0000256" key="9">
    <source>
        <dbReference type="HAMAP-Rule" id="MF_00123"/>
    </source>
</evidence>
<dbReference type="SUPFAM" id="SSF55190">
    <property type="entry name" value="Arginyl-tRNA synthetase (ArgRS), N-terminal 'additional' domain"/>
    <property type="match status" value="1"/>
</dbReference>
<evidence type="ECO:0000259" key="11">
    <source>
        <dbReference type="SMART" id="SM00836"/>
    </source>
</evidence>
<evidence type="ECO:0000256" key="7">
    <source>
        <dbReference type="ARBA" id="ARBA00023146"/>
    </source>
</evidence>